<dbReference type="InterPro" id="IPR036890">
    <property type="entry name" value="HATPase_C_sf"/>
</dbReference>
<dbReference type="SMART" id="SM00388">
    <property type="entry name" value="HisKA"/>
    <property type="match status" value="1"/>
</dbReference>
<evidence type="ECO:0000256" key="1">
    <source>
        <dbReference type="ARBA" id="ARBA00000085"/>
    </source>
</evidence>
<dbReference type="InterPro" id="IPR011006">
    <property type="entry name" value="CheY-like_superfamily"/>
</dbReference>
<gene>
    <name evidence="16" type="ORF">SYV04_06265</name>
</gene>
<evidence type="ECO:0000259" key="13">
    <source>
        <dbReference type="PROSITE" id="PS50109"/>
    </source>
</evidence>
<dbReference type="CDD" id="cd00082">
    <property type="entry name" value="HisKA"/>
    <property type="match status" value="1"/>
</dbReference>
<dbReference type="Pfam" id="PF02518">
    <property type="entry name" value="HATPase_c"/>
    <property type="match status" value="1"/>
</dbReference>
<evidence type="ECO:0000256" key="4">
    <source>
        <dbReference type="ARBA" id="ARBA00022475"/>
    </source>
</evidence>
<evidence type="ECO:0000256" key="6">
    <source>
        <dbReference type="ARBA" id="ARBA00022692"/>
    </source>
</evidence>
<accession>A0ABU5GXQ9</accession>
<name>A0ABU5GXQ9_9BACT</name>
<dbReference type="CDD" id="cd16922">
    <property type="entry name" value="HATPase_EvgS-ArcB-TorS-like"/>
    <property type="match status" value="1"/>
</dbReference>
<dbReference type="RefSeq" id="WP_321544699.1">
    <property type="nucleotide sequence ID" value="NZ_JAXIVS010000002.1"/>
</dbReference>
<evidence type="ECO:0000259" key="15">
    <source>
        <dbReference type="PROSITE" id="PS50112"/>
    </source>
</evidence>
<dbReference type="SUPFAM" id="SSF47384">
    <property type="entry name" value="Homodimeric domain of signal transducing histidine kinase"/>
    <property type="match status" value="1"/>
</dbReference>
<keyword evidence="17" id="KW-1185">Reference proteome</keyword>
<keyword evidence="7" id="KW-0547">Nucleotide-binding</keyword>
<dbReference type="EC" id="2.7.13.3" evidence="3"/>
<sequence length="652" mass="72175">MPSLPSDSIPTALPEESVEDLYENAPCGYLSTLPNGTIVRVNQTFLTWTGYSREELLVGKRFRDLLTIGGKLFHETHYAPLLRMQGFVNEISFELVCKNGRPLPVLINSVQKQDAAGTPAFHRTTLFNITDRKLYERELLLARRQAEQAELAARAKADFVSMVSHEIRTPMNAILGLAGLLLQTELNSEQQKYLHLLQSSSENLLELLNNILDLNKIEAAKVTLEERRFDLRQLIHGLLHGLHVKAEQKQLAVRLELDERLPHGLLGDPIKLSQVLTNLVANAIKFTERGAVTLAAHVRDSSPQAVFVDFRVTDTGIGIPEEHLARIFEEFTQASYDIQLKYGGTGLGLSICRKLLALYGSQLHVESVPGKGSCFFFTLRLKVAEAAEEPAVKPPPSEHCLTGLKLLVAEDNSLNVFVLSQFLRKWGADFEVVENGHGAVAKVQQGHFDLILMDLQMPELDGYAATRAIRGLPEERLHRLPILALSASNRLGLEEQLAAAGFTGFVGKPFKPDDLLSKISLHCARPSRFSLEGLRRLAEGDRHALRELIAVAIANCQQAQPTFQRALEAGDLEGFEFHAHKIKMTQELLQAEALRAALQRGRALLSRRDSDAELVRAAAHALHAELEDIITALRADLATVAAGLPAEEDSRN</sequence>
<dbReference type="Gene3D" id="1.20.120.160">
    <property type="entry name" value="HPT domain"/>
    <property type="match status" value="1"/>
</dbReference>
<keyword evidence="8 16" id="KW-0067">ATP-binding</keyword>
<dbReference type="Pfam" id="PF00512">
    <property type="entry name" value="HisKA"/>
    <property type="match status" value="1"/>
</dbReference>
<evidence type="ECO:0000256" key="10">
    <source>
        <dbReference type="ARBA" id="ARBA00023012"/>
    </source>
</evidence>
<evidence type="ECO:0000256" key="7">
    <source>
        <dbReference type="ARBA" id="ARBA00022741"/>
    </source>
</evidence>
<dbReference type="PANTHER" id="PTHR45339:SF1">
    <property type="entry name" value="HYBRID SIGNAL TRANSDUCTION HISTIDINE KINASE J"/>
    <property type="match status" value="1"/>
</dbReference>
<protein>
    <recommendedName>
        <fullName evidence="3">histidine kinase</fullName>
        <ecNumber evidence="3">2.7.13.3</ecNumber>
    </recommendedName>
</protein>
<evidence type="ECO:0000256" key="3">
    <source>
        <dbReference type="ARBA" id="ARBA00012438"/>
    </source>
</evidence>
<comment type="catalytic activity">
    <reaction evidence="1">
        <text>ATP + protein L-histidine = ADP + protein N-phospho-L-histidine.</text>
        <dbReference type="EC" id="2.7.13.3"/>
    </reaction>
</comment>
<dbReference type="InterPro" id="IPR003594">
    <property type="entry name" value="HATPase_dom"/>
</dbReference>
<feature type="domain" description="Histidine kinase" evidence="13">
    <location>
        <begin position="162"/>
        <end position="383"/>
    </location>
</feature>
<evidence type="ECO:0000256" key="11">
    <source>
        <dbReference type="ARBA" id="ARBA00023136"/>
    </source>
</evidence>
<dbReference type="Gene3D" id="3.30.450.20">
    <property type="entry name" value="PAS domain"/>
    <property type="match status" value="1"/>
</dbReference>
<feature type="domain" description="Response regulatory" evidence="14">
    <location>
        <begin position="405"/>
        <end position="523"/>
    </location>
</feature>
<dbReference type="InterPro" id="IPR003661">
    <property type="entry name" value="HisK_dim/P_dom"/>
</dbReference>
<dbReference type="InterPro" id="IPR005467">
    <property type="entry name" value="His_kinase_dom"/>
</dbReference>
<dbReference type="PROSITE" id="PS50109">
    <property type="entry name" value="HIS_KIN"/>
    <property type="match status" value="1"/>
</dbReference>
<evidence type="ECO:0000256" key="12">
    <source>
        <dbReference type="PROSITE-ProRule" id="PRU00169"/>
    </source>
</evidence>
<feature type="domain" description="PAS" evidence="15">
    <location>
        <begin position="14"/>
        <end position="57"/>
    </location>
</feature>
<dbReference type="CDD" id="cd17546">
    <property type="entry name" value="REC_hyHK_CKI1_RcsC-like"/>
    <property type="match status" value="1"/>
</dbReference>
<keyword evidence="5 12" id="KW-0597">Phosphoprotein</keyword>
<keyword evidence="9" id="KW-1133">Transmembrane helix</keyword>
<dbReference type="SUPFAM" id="SSF47226">
    <property type="entry name" value="Histidine-containing phosphotransfer domain, HPT domain"/>
    <property type="match status" value="1"/>
</dbReference>
<keyword evidence="10" id="KW-0902">Two-component regulatory system</keyword>
<dbReference type="Gene3D" id="3.40.50.2300">
    <property type="match status" value="1"/>
</dbReference>
<reference evidence="16 17" key="1">
    <citation type="submission" date="2023-12" db="EMBL/GenBank/DDBJ databases">
        <title>the genome sequence of Hyalangium sp. s54d21.</title>
        <authorList>
            <person name="Zhang X."/>
        </authorList>
    </citation>
    <scope>NUCLEOTIDE SEQUENCE [LARGE SCALE GENOMIC DNA]</scope>
    <source>
        <strain evidence="17">s54d21</strain>
    </source>
</reference>
<proteinExistence type="predicted"/>
<dbReference type="InterPro" id="IPR036641">
    <property type="entry name" value="HPT_dom_sf"/>
</dbReference>
<dbReference type="NCBIfam" id="TIGR00229">
    <property type="entry name" value="sensory_box"/>
    <property type="match status" value="1"/>
</dbReference>
<dbReference type="Pfam" id="PF13426">
    <property type="entry name" value="PAS_9"/>
    <property type="match status" value="1"/>
</dbReference>
<dbReference type="SMART" id="SM00387">
    <property type="entry name" value="HATPase_c"/>
    <property type="match status" value="1"/>
</dbReference>
<dbReference type="Pfam" id="PF00072">
    <property type="entry name" value="Response_reg"/>
    <property type="match status" value="1"/>
</dbReference>
<dbReference type="SMART" id="SM00448">
    <property type="entry name" value="REC"/>
    <property type="match status" value="1"/>
</dbReference>
<keyword evidence="11" id="KW-0472">Membrane</keyword>
<dbReference type="PROSITE" id="PS50110">
    <property type="entry name" value="RESPONSE_REGULATORY"/>
    <property type="match status" value="1"/>
</dbReference>
<dbReference type="PANTHER" id="PTHR45339">
    <property type="entry name" value="HYBRID SIGNAL TRANSDUCTION HISTIDINE KINASE J"/>
    <property type="match status" value="1"/>
</dbReference>
<evidence type="ECO:0000256" key="5">
    <source>
        <dbReference type="ARBA" id="ARBA00022553"/>
    </source>
</evidence>
<dbReference type="PRINTS" id="PR00344">
    <property type="entry name" value="BCTRLSENSOR"/>
</dbReference>
<dbReference type="PROSITE" id="PS50112">
    <property type="entry name" value="PAS"/>
    <property type="match status" value="1"/>
</dbReference>
<keyword evidence="4" id="KW-1003">Cell membrane</keyword>
<dbReference type="InterPro" id="IPR001789">
    <property type="entry name" value="Sig_transdc_resp-reg_receiver"/>
</dbReference>
<dbReference type="InterPro" id="IPR004358">
    <property type="entry name" value="Sig_transdc_His_kin-like_C"/>
</dbReference>
<comment type="subcellular location">
    <subcellularLocation>
        <location evidence="2">Cell membrane</location>
        <topology evidence="2">Multi-pass membrane protein</topology>
    </subcellularLocation>
</comment>
<evidence type="ECO:0000313" key="17">
    <source>
        <dbReference type="Proteomes" id="UP001291309"/>
    </source>
</evidence>
<dbReference type="Gene3D" id="1.10.287.130">
    <property type="match status" value="1"/>
</dbReference>
<dbReference type="SUPFAM" id="SSF52172">
    <property type="entry name" value="CheY-like"/>
    <property type="match status" value="1"/>
</dbReference>
<comment type="caution">
    <text evidence="16">The sequence shown here is derived from an EMBL/GenBank/DDBJ whole genome shotgun (WGS) entry which is preliminary data.</text>
</comment>
<dbReference type="InterPro" id="IPR036097">
    <property type="entry name" value="HisK_dim/P_sf"/>
</dbReference>
<feature type="modified residue" description="4-aspartylphosphate" evidence="12">
    <location>
        <position position="454"/>
    </location>
</feature>
<dbReference type="SUPFAM" id="SSF55785">
    <property type="entry name" value="PYP-like sensor domain (PAS domain)"/>
    <property type="match status" value="1"/>
</dbReference>
<dbReference type="EMBL" id="JAXIVS010000002">
    <property type="protein sequence ID" value="MDY7225977.1"/>
    <property type="molecule type" value="Genomic_DNA"/>
</dbReference>
<evidence type="ECO:0000313" key="16">
    <source>
        <dbReference type="EMBL" id="MDY7225977.1"/>
    </source>
</evidence>
<dbReference type="SUPFAM" id="SSF55874">
    <property type="entry name" value="ATPase domain of HSP90 chaperone/DNA topoisomerase II/histidine kinase"/>
    <property type="match status" value="1"/>
</dbReference>
<dbReference type="GO" id="GO:0005524">
    <property type="term" value="F:ATP binding"/>
    <property type="evidence" value="ECO:0007669"/>
    <property type="project" value="UniProtKB-KW"/>
</dbReference>
<organism evidence="16 17">
    <name type="scientific">Hyalangium rubrum</name>
    <dbReference type="NCBI Taxonomy" id="3103134"/>
    <lineage>
        <taxon>Bacteria</taxon>
        <taxon>Pseudomonadati</taxon>
        <taxon>Myxococcota</taxon>
        <taxon>Myxococcia</taxon>
        <taxon>Myxococcales</taxon>
        <taxon>Cystobacterineae</taxon>
        <taxon>Archangiaceae</taxon>
        <taxon>Hyalangium</taxon>
    </lineage>
</organism>
<dbReference type="InterPro" id="IPR000014">
    <property type="entry name" value="PAS"/>
</dbReference>
<dbReference type="Proteomes" id="UP001291309">
    <property type="component" value="Unassembled WGS sequence"/>
</dbReference>
<evidence type="ECO:0000259" key="14">
    <source>
        <dbReference type="PROSITE" id="PS50110"/>
    </source>
</evidence>
<dbReference type="InterPro" id="IPR035965">
    <property type="entry name" value="PAS-like_dom_sf"/>
</dbReference>
<keyword evidence="6" id="KW-0812">Transmembrane</keyword>
<evidence type="ECO:0000256" key="2">
    <source>
        <dbReference type="ARBA" id="ARBA00004651"/>
    </source>
</evidence>
<evidence type="ECO:0000256" key="9">
    <source>
        <dbReference type="ARBA" id="ARBA00022989"/>
    </source>
</evidence>
<evidence type="ECO:0000256" key="8">
    <source>
        <dbReference type="ARBA" id="ARBA00022840"/>
    </source>
</evidence>
<dbReference type="CDD" id="cd00130">
    <property type="entry name" value="PAS"/>
    <property type="match status" value="1"/>
</dbReference>
<dbReference type="Gene3D" id="3.30.565.10">
    <property type="entry name" value="Histidine kinase-like ATPase, C-terminal domain"/>
    <property type="match status" value="1"/>
</dbReference>